<keyword evidence="1" id="KW-0472">Membrane</keyword>
<sequence>MDVCAAALICLANKIDEADMSTACFSLKWNLAQLAGWLGVSQGQVFPLGRGTFTTHQPVGWCCLTLGCEITHFHLIPIFWGFDGGGGWLACQLPLVDGWPDGWECVTAFIFFFFLDGWLAFFILCSLILLALPI</sequence>
<evidence type="ECO:0000313" key="2">
    <source>
        <dbReference type="Proteomes" id="UP000887574"/>
    </source>
</evidence>
<dbReference type="WBParaSite" id="jg3156">
    <property type="protein sequence ID" value="jg3156"/>
    <property type="gene ID" value="jg3156"/>
</dbReference>
<name>A0A915EA59_9BILA</name>
<protein>
    <submittedName>
        <fullName evidence="3">Uncharacterized protein</fullName>
    </submittedName>
</protein>
<keyword evidence="1" id="KW-1133">Transmembrane helix</keyword>
<organism evidence="2 3">
    <name type="scientific">Ditylenchus dipsaci</name>
    <dbReference type="NCBI Taxonomy" id="166011"/>
    <lineage>
        <taxon>Eukaryota</taxon>
        <taxon>Metazoa</taxon>
        <taxon>Ecdysozoa</taxon>
        <taxon>Nematoda</taxon>
        <taxon>Chromadorea</taxon>
        <taxon>Rhabditida</taxon>
        <taxon>Tylenchina</taxon>
        <taxon>Tylenchomorpha</taxon>
        <taxon>Sphaerularioidea</taxon>
        <taxon>Anguinidae</taxon>
        <taxon>Anguininae</taxon>
        <taxon>Ditylenchus</taxon>
    </lineage>
</organism>
<evidence type="ECO:0000256" key="1">
    <source>
        <dbReference type="SAM" id="Phobius"/>
    </source>
</evidence>
<keyword evidence="2" id="KW-1185">Reference proteome</keyword>
<dbReference type="AlphaFoldDB" id="A0A915EA59"/>
<proteinExistence type="predicted"/>
<accession>A0A915EA59</accession>
<dbReference type="Proteomes" id="UP000887574">
    <property type="component" value="Unplaced"/>
</dbReference>
<feature type="transmembrane region" description="Helical" evidence="1">
    <location>
        <begin position="108"/>
        <end position="132"/>
    </location>
</feature>
<evidence type="ECO:0000313" key="3">
    <source>
        <dbReference type="WBParaSite" id="jg3156"/>
    </source>
</evidence>
<reference evidence="3" key="1">
    <citation type="submission" date="2022-11" db="UniProtKB">
        <authorList>
            <consortium name="WormBaseParasite"/>
        </authorList>
    </citation>
    <scope>IDENTIFICATION</scope>
</reference>
<keyword evidence="1" id="KW-0812">Transmembrane</keyword>